<keyword evidence="5" id="KW-1185">Reference proteome</keyword>
<feature type="domain" description="Transglycosylase SLT" evidence="3">
    <location>
        <begin position="70"/>
        <end position="170"/>
    </location>
</feature>
<feature type="chain" id="PRO_5038069169" description="Transglycosylase SLT domain-containing protein" evidence="2">
    <location>
        <begin position="32"/>
        <end position="239"/>
    </location>
</feature>
<protein>
    <recommendedName>
        <fullName evidence="3">Transglycosylase SLT domain-containing protein</fullName>
    </recommendedName>
</protein>
<evidence type="ECO:0000259" key="3">
    <source>
        <dbReference type="Pfam" id="PF01464"/>
    </source>
</evidence>
<keyword evidence="2" id="KW-0732">Signal</keyword>
<feature type="signal peptide" evidence="2">
    <location>
        <begin position="1"/>
        <end position="31"/>
    </location>
</feature>
<dbReference type="SUPFAM" id="SSF53955">
    <property type="entry name" value="Lysozyme-like"/>
    <property type="match status" value="1"/>
</dbReference>
<gene>
    <name evidence="4" type="ORF">GCM10011322_32180</name>
</gene>
<name>A0A917QCC0_9HYPH</name>
<dbReference type="InterPro" id="IPR023346">
    <property type="entry name" value="Lysozyme-like_dom_sf"/>
</dbReference>
<evidence type="ECO:0000313" key="5">
    <source>
        <dbReference type="Proteomes" id="UP000600449"/>
    </source>
</evidence>
<evidence type="ECO:0000256" key="2">
    <source>
        <dbReference type="SAM" id="SignalP"/>
    </source>
</evidence>
<comment type="caution">
    <text evidence="4">The sequence shown here is derived from an EMBL/GenBank/DDBJ whole genome shotgun (WGS) entry which is preliminary data.</text>
</comment>
<organism evidence="4 5">
    <name type="scientific">Salinarimonas ramus</name>
    <dbReference type="NCBI Taxonomy" id="690164"/>
    <lineage>
        <taxon>Bacteria</taxon>
        <taxon>Pseudomonadati</taxon>
        <taxon>Pseudomonadota</taxon>
        <taxon>Alphaproteobacteria</taxon>
        <taxon>Hyphomicrobiales</taxon>
        <taxon>Salinarimonadaceae</taxon>
        <taxon>Salinarimonas</taxon>
    </lineage>
</organism>
<evidence type="ECO:0000256" key="1">
    <source>
        <dbReference type="ARBA" id="ARBA00009387"/>
    </source>
</evidence>
<reference evidence="4 5" key="1">
    <citation type="journal article" date="2014" name="Int. J. Syst. Evol. Microbiol.">
        <title>Complete genome sequence of Corynebacterium casei LMG S-19264T (=DSM 44701T), isolated from a smear-ripened cheese.</title>
        <authorList>
            <consortium name="US DOE Joint Genome Institute (JGI-PGF)"/>
            <person name="Walter F."/>
            <person name="Albersmeier A."/>
            <person name="Kalinowski J."/>
            <person name="Ruckert C."/>
        </authorList>
    </citation>
    <scope>NUCLEOTIDE SEQUENCE [LARGE SCALE GENOMIC DNA]</scope>
    <source>
        <strain evidence="4 5">CGMCC 1.9161</strain>
    </source>
</reference>
<dbReference type="RefSeq" id="WP_188914260.1">
    <property type="nucleotide sequence ID" value="NZ_BMMF01000009.1"/>
</dbReference>
<evidence type="ECO:0000313" key="4">
    <source>
        <dbReference type="EMBL" id="GGK42592.1"/>
    </source>
</evidence>
<dbReference type="Pfam" id="PF01464">
    <property type="entry name" value="SLT"/>
    <property type="match status" value="1"/>
</dbReference>
<sequence>MRVSRRFAAPARLALAASLLAASLSASPAAALDLPDPPPPAPPPTTADVIEATLDDLLAVKGRDAHLALVTMEAERNAIPAALAEAVVTVESSWDPAALGALDEVGLMQVRPGTAAMLGFDGTTQALRAPSVNVRYGVRYLAEAWRLADGDLCETLMKYRAGHGETRMSARSVAYCVRAIAHLKSIGSPLGDAEVPQAVAVARRGGGARGVDSALWRRHQERMRAIESRLPDSALSIAR</sequence>
<dbReference type="EMBL" id="BMMF01000009">
    <property type="protein sequence ID" value="GGK42592.1"/>
    <property type="molecule type" value="Genomic_DNA"/>
</dbReference>
<comment type="similarity">
    <text evidence="1">Belongs to the virb1 family.</text>
</comment>
<dbReference type="Proteomes" id="UP000600449">
    <property type="component" value="Unassembled WGS sequence"/>
</dbReference>
<dbReference type="AlphaFoldDB" id="A0A917QCC0"/>
<accession>A0A917QCC0</accession>
<dbReference type="InterPro" id="IPR008258">
    <property type="entry name" value="Transglycosylase_SLT_dom_1"/>
</dbReference>
<proteinExistence type="inferred from homology"/>
<dbReference type="Gene3D" id="1.10.530.10">
    <property type="match status" value="1"/>
</dbReference>